<protein>
    <recommendedName>
        <fullName evidence="1">TSC22 domain family protein 1</fullName>
    </recommendedName>
</protein>
<name>Q4H2N8_CIOIN</name>
<feature type="coiled-coil region" evidence="2">
    <location>
        <begin position="464"/>
        <end position="491"/>
    </location>
</feature>
<dbReference type="InterPro" id="IPR000580">
    <property type="entry name" value="TSC22/Bun"/>
</dbReference>
<evidence type="ECO:0000256" key="1">
    <source>
        <dbReference type="ARBA" id="ARBA00039911"/>
    </source>
</evidence>
<dbReference type="CDD" id="cd21936">
    <property type="entry name" value="ZIP_TSC22D"/>
    <property type="match status" value="1"/>
</dbReference>
<accession>A0A1W2VQ39</accession>
<feature type="compositionally biased region" description="Polar residues" evidence="3">
    <location>
        <begin position="354"/>
        <end position="381"/>
    </location>
</feature>
<dbReference type="GO" id="GO:0006357">
    <property type="term" value="P:regulation of transcription by RNA polymerase II"/>
    <property type="evidence" value="ECO:0007669"/>
    <property type="project" value="InterPro"/>
</dbReference>
<feature type="compositionally biased region" description="Polar residues" evidence="3">
    <location>
        <begin position="645"/>
        <end position="665"/>
    </location>
</feature>
<accession>Q4H2N8</accession>
<feature type="compositionally biased region" description="Low complexity" evidence="3">
    <location>
        <begin position="337"/>
        <end position="353"/>
    </location>
</feature>
<reference evidence="4" key="3">
    <citation type="submission" date="2005-04" db="EMBL/GenBank/DDBJ databases">
        <title>Expressed genes in Ciona intestinalis.</title>
        <authorList>
            <person name="Satou Y."/>
        </authorList>
    </citation>
    <scope>NUCLEOTIDE SEQUENCE</scope>
</reference>
<reference evidence="4" key="1">
    <citation type="journal article" date="2003" name="Dev. Genes Evol.">
        <title>Genomewide surveys of developmentally relevant genes in Ciona intestinalis.</title>
        <authorList>
            <person name="Satou Y."/>
            <person name="Satoh N."/>
        </authorList>
    </citation>
    <scope>NUCLEOTIDE SEQUENCE</scope>
</reference>
<evidence type="ECO:0000313" key="4">
    <source>
        <dbReference type="EMBL" id="BAE06739.1"/>
    </source>
</evidence>
<dbReference type="AlphaFoldDB" id="Q4H2N8"/>
<feature type="compositionally biased region" description="Basic and acidic residues" evidence="3">
    <location>
        <begin position="398"/>
        <end position="414"/>
    </location>
</feature>
<keyword evidence="2" id="KW-0175">Coiled coil</keyword>
<proteinExistence type="evidence at transcript level"/>
<feature type="compositionally biased region" description="Polar residues" evidence="3">
    <location>
        <begin position="89"/>
        <end position="99"/>
    </location>
</feature>
<dbReference type="PANTHER" id="PTHR46745">
    <property type="entry name" value="TSC22 DOMAIN FAMILY PROTEIN 1"/>
    <property type="match status" value="1"/>
</dbReference>
<dbReference type="OrthoDB" id="8961796at2759"/>
<feature type="region of interest" description="Disordered" evidence="3">
    <location>
        <begin position="192"/>
        <end position="223"/>
    </location>
</feature>
<feature type="compositionally biased region" description="Polar residues" evidence="3">
    <location>
        <begin position="673"/>
        <end position="699"/>
    </location>
</feature>
<gene>
    <name evidence="4" type="primary">Ci-TSC22</name>
</gene>
<feature type="compositionally biased region" description="Polar residues" evidence="3">
    <location>
        <begin position="721"/>
        <end position="746"/>
    </location>
</feature>
<evidence type="ECO:0000256" key="2">
    <source>
        <dbReference type="SAM" id="Coils"/>
    </source>
</evidence>
<feature type="compositionally biased region" description="Polar residues" evidence="3">
    <location>
        <begin position="29"/>
        <end position="56"/>
    </location>
</feature>
<feature type="compositionally biased region" description="Acidic residues" evidence="3">
    <location>
        <begin position="76"/>
        <end position="85"/>
    </location>
</feature>
<dbReference type="Gene3D" id="1.20.5.490">
    <property type="entry name" value="Single helix bin"/>
    <property type="match status" value="1"/>
</dbReference>
<dbReference type="Pfam" id="PF01166">
    <property type="entry name" value="TSC22"/>
    <property type="match status" value="1"/>
</dbReference>
<evidence type="ECO:0000256" key="3">
    <source>
        <dbReference type="SAM" id="MobiDB-lite"/>
    </source>
</evidence>
<sequence length="746" mass="81093">MAKSGDKSNGSGYTAPTEDGLVSHFQLAPATTTNNAFKTESLKDSSNTISISSTHGQPYPKKKGGFVITSVKDNVDGDESADDLDESHTSYSDISYSRTTDVDHDPESSASEDTLNMTIQDPHHQPPLTAAPTATSVNKNVKLSNSSYTQMKETTSEVIESQASVDVEFPSELPHDQAVVKDGNLKTGTLLKPGAAGEQTGGPTLPHQQPALPTPISTKSANKDTKVVTTVQSTTILPNGNIVTSGTNVTGQNKPTTTAAPTKTLASRVYKVVKRDTQQPVKRERSRWSYFDYADSQSANIGFVSHSTSDTRLNYHDQHSHHSNSALLVSMSATSMPSSSSSYSLQHSDSASSIQRDPYTTATPINHPNTVQHSASASSINQEHESRILQRLVSADNVDDRRQSLEERSSEVSEHDAIKNVIQSYVDLSTSVDPTSEDESASSRSVRIDNKIEAAMDLVKKHLMLAVRDEVDELKDKIVELQDDNFKIKLENETLKGILTPEQFNIAQQKISSKVKNRSFLKHPAQATTLQQGSNATSGLVTPVQSVPSELFLHDNTLLQGNTPTQHPTNISLLSQPVLNSGVATNSQHMMNAQLQQNAQPLFQQTIHGQPVVSPVNSNGHPVMQHPTQQNQIPQQVFLQQNYPQQVGPHHSTNTQQHQGLTSQPLHFPNPTYPQANPLGQQPSYTLQSTGLPRQSTVPNILPRQLAPGTVLNPPYHTQPALVNTPTTTEFDQTSDGTVDTRTPLS</sequence>
<feature type="region of interest" description="Disordered" evidence="3">
    <location>
        <begin position="337"/>
        <end position="414"/>
    </location>
</feature>
<organism evidence="4">
    <name type="scientific">Ciona intestinalis</name>
    <name type="common">Transparent sea squirt</name>
    <name type="synonym">Ascidia intestinalis</name>
    <dbReference type="NCBI Taxonomy" id="7719"/>
    <lineage>
        <taxon>Eukaryota</taxon>
        <taxon>Metazoa</taxon>
        <taxon>Chordata</taxon>
        <taxon>Tunicata</taxon>
        <taxon>Ascidiacea</taxon>
        <taxon>Phlebobranchia</taxon>
        <taxon>Cionidae</taxon>
        <taxon>Ciona</taxon>
    </lineage>
</organism>
<feature type="region of interest" description="Disordered" evidence="3">
    <location>
        <begin position="645"/>
        <end position="746"/>
    </location>
</feature>
<feature type="region of interest" description="Disordered" evidence="3">
    <location>
        <begin position="1"/>
        <end position="112"/>
    </location>
</feature>
<reference evidence="4" key="2">
    <citation type="journal article" date="2004" name="Development">
        <title>Gene expression profiles of transcription factors and signaling molecules in the ascidian embryo: towards a comprehensive understanding of gene networks.</title>
        <authorList>
            <person name="Imai K.S."/>
            <person name="Hino K."/>
            <person name="Yagi K."/>
            <person name="Satoh N."/>
            <person name="Satou Y."/>
        </authorList>
    </citation>
    <scope>NUCLEOTIDE SEQUENCE</scope>
</reference>
<dbReference type="SUPFAM" id="SSF58026">
    <property type="entry name" value="Delta-sleep-inducing peptide immunoreactive peptide"/>
    <property type="match status" value="1"/>
</dbReference>
<dbReference type="KEGG" id="cin:778785"/>
<dbReference type="PANTHER" id="PTHR46745:SF1">
    <property type="entry name" value="TSC22 DOMAIN FAMILY PROTEIN 1"/>
    <property type="match status" value="1"/>
</dbReference>
<dbReference type="EMBL" id="AB210734">
    <property type="protein sequence ID" value="BAE06739.1"/>
    <property type="molecule type" value="mRNA"/>
</dbReference>